<evidence type="ECO:0000259" key="6">
    <source>
        <dbReference type="PROSITE" id="PS51352"/>
    </source>
</evidence>
<dbReference type="GO" id="GO:0017004">
    <property type="term" value="P:cytochrome complex assembly"/>
    <property type="evidence" value="ECO:0007669"/>
    <property type="project" value="UniProtKB-KW"/>
</dbReference>
<dbReference type="InterPro" id="IPR036249">
    <property type="entry name" value="Thioredoxin-like_sf"/>
</dbReference>
<dbReference type="AlphaFoldDB" id="A0A4R0MPC5"/>
<dbReference type="GO" id="GO:0030313">
    <property type="term" value="C:cell envelope"/>
    <property type="evidence" value="ECO:0007669"/>
    <property type="project" value="UniProtKB-SubCell"/>
</dbReference>
<keyword evidence="5" id="KW-0732">Signal</keyword>
<dbReference type="Gene3D" id="3.40.30.10">
    <property type="entry name" value="Glutaredoxin"/>
    <property type="match status" value="1"/>
</dbReference>
<dbReference type="Proteomes" id="UP000292884">
    <property type="component" value="Unassembled WGS sequence"/>
</dbReference>
<evidence type="ECO:0000256" key="3">
    <source>
        <dbReference type="ARBA" id="ARBA00023157"/>
    </source>
</evidence>
<dbReference type="EMBL" id="SJSK01000005">
    <property type="protein sequence ID" value="TCC88650.1"/>
    <property type="molecule type" value="Genomic_DNA"/>
</dbReference>
<dbReference type="PROSITE" id="PS51352">
    <property type="entry name" value="THIOREDOXIN_2"/>
    <property type="match status" value="1"/>
</dbReference>
<sequence>MKIIKQITCLSAFMLLGFAAMATEGNPARPVFHGLIKLDKGASPVDSLLIHLYRPNSIIYDPQVIWVVPGPEGNFEFKLPYFSKPSSIAVQAAHRNGKFVKLDKYFVEPGDDIRVVITCDSAGDHASFNGKGAEKYNVVRDLQEFQQGLAEVPIKLGLHQPSDIESKLTLLDGIMRNALERKRKILEFHKLGPIMMKLIDYEYANLFSKWDYWLYNMWRKPWIEVGSNRILLRKYFNLRESEFSYRPNPLMTLCPIYIINLSGRVKFELIFNGDRNGTSLQACYDRIKSVYPQPIKSQLLAWLLVNPLGLGLLEFNRGELDSLMVDAQRLVEIPFLRNEISNILKLSKGKQLFEASFSDLKGNRITTSSLKGKVVLIDMWGVGCGNCAVFHDMFEKQIRPKIGNRDDFVVLSISTDRNREKWIEGINSGLYTSKHDLNVFTDGLMFGHPFPKYYNLSYSPFILLVGKDGKVFSRLKGEPGPEAILKTINEALAEN</sequence>
<dbReference type="PANTHER" id="PTHR42852">
    <property type="entry name" value="THIOL:DISULFIDE INTERCHANGE PROTEIN DSBE"/>
    <property type="match status" value="1"/>
</dbReference>
<comment type="caution">
    <text evidence="7">The sequence shown here is derived from an EMBL/GenBank/DDBJ whole genome shotgun (WGS) entry which is preliminary data.</text>
</comment>
<dbReference type="RefSeq" id="WP_131554704.1">
    <property type="nucleotide sequence ID" value="NZ_SJSK01000005.1"/>
</dbReference>
<keyword evidence="8" id="KW-1185">Reference proteome</keyword>
<dbReference type="SUPFAM" id="SSF52833">
    <property type="entry name" value="Thioredoxin-like"/>
    <property type="match status" value="1"/>
</dbReference>
<feature type="domain" description="Thioredoxin" evidence="6">
    <location>
        <begin position="346"/>
        <end position="493"/>
    </location>
</feature>
<accession>A0A4R0MPC5</accession>
<organism evidence="7 8">
    <name type="scientific">Pedobacter frigiditerrae</name>
    <dbReference type="NCBI Taxonomy" id="2530452"/>
    <lineage>
        <taxon>Bacteria</taxon>
        <taxon>Pseudomonadati</taxon>
        <taxon>Bacteroidota</taxon>
        <taxon>Sphingobacteriia</taxon>
        <taxon>Sphingobacteriales</taxon>
        <taxon>Sphingobacteriaceae</taxon>
        <taxon>Pedobacter</taxon>
    </lineage>
</organism>
<dbReference type="PANTHER" id="PTHR42852:SF6">
    <property type="entry name" value="THIOL:DISULFIDE INTERCHANGE PROTEIN DSBE"/>
    <property type="match status" value="1"/>
</dbReference>
<feature type="signal peptide" evidence="5">
    <location>
        <begin position="1"/>
        <end position="22"/>
    </location>
</feature>
<gene>
    <name evidence="7" type="ORF">EZ428_18610</name>
</gene>
<dbReference type="InterPro" id="IPR013766">
    <property type="entry name" value="Thioredoxin_domain"/>
</dbReference>
<evidence type="ECO:0000313" key="7">
    <source>
        <dbReference type="EMBL" id="TCC88650.1"/>
    </source>
</evidence>
<comment type="subcellular location">
    <subcellularLocation>
        <location evidence="1">Cell envelope</location>
    </subcellularLocation>
</comment>
<evidence type="ECO:0000313" key="8">
    <source>
        <dbReference type="Proteomes" id="UP000292884"/>
    </source>
</evidence>
<feature type="chain" id="PRO_5020863623" evidence="5">
    <location>
        <begin position="23"/>
        <end position="495"/>
    </location>
</feature>
<evidence type="ECO:0000256" key="2">
    <source>
        <dbReference type="ARBA" id="ARBA00022748"/>
    </source>
</evidence>
<dbReference type="OrthoDB" id="983020at2"/>
<evidence type="ECO:0000256" key="1">
    <source>
        <dbReference type="ARBA" id="ARBA00004196"/>
    </source>
</evidence>
<protein>
    <submittedName>
        <fullName evidence="7">TlpA family protein disulfide reductase</fullName>
    </submittedName>
</protein>
<dbReference type="InterPro" id="IPR050553">
    <property type="entry name" value="Thioredoxin_ResA/DsbE_sf"/>
</dbReference>
<evidence type="ECO:0000256" key="4">
    <source>
        <dbReference type="ARBA" id="ARBA00023284"/>
    </source>
</evidence>
<name>A0A4R0MPC5_9SPHI</name>
<dbReference type="Pfam" id="PF13905">
    <property type="entry name" value="Thioredoxin_8"/>
    <property type="match status" value="1"/>
</dbReference>
<keyword evidence="3" id="KW-1015">Disulfide bond</keyword>
<keyword evidence="2" id="KW-0201">Cytochrome c-type biogenesis</keyword>
<keyword evidence="4" id="KW-0676">Redox-active center</keyword>
<proteinExistence type="predicted"/>
<evidence type="ECO:0000256" key="5">
    <source>
        <dbReference type="SAM" id="SignalP"/>
    </source>
</evidence>
<dbReference type="InterPro" id="IPR012336">
    <property type="entry name" value="Thioredoxin-like_fold"/>
</dbReference>
<reference evidence="7 8" key="1">
    <citation type="submission" date="2019-02" db="EMBL/GenBank/DDBJ databases">
        <title>Pedobacter sp. RP-1-13 sp. nov., isolated from Arctic soil.</title>
        <authorList>
            <person name="Dahal R.H."/>
        </authorList>
    </citation>
    <scope>NUCLEOTIDE SEQUENCE [LARGE SCALE GENOMIC DNA]</scope>
    <source>
        <strain evidence="7 8">RP-1-13</strain>
    </source>
</reference>
<dbReference type="CDD" id="cd02966">
    <property type="entry name" value="TlpA_like_family"/>
    <property type="match status" value="1"/>
</dbReference>